<keyword evidence="2" id="KW-0489">Methyltransferase</keyword>
<evidence type="ECO:0000313" key="3">
    <source>
        <dbReference type="Proteomes" id="UP001501570"/>
    </source>
</evidence>
<accession>A0ABP9SHY9</accession>
<keyword evidence="3" id="KW-1185">Reference proteome</keyword>
<dbReference type="Proteomes" id="UP001501570">
    <property type="component" value="Unassembled WGS sequence"/>
</dbReference>
<reference evidence="3" key="1">
    <citation type="journal article" date="2019" name="Int. J. Syst. Evol. Microbiol.">
        <title>The Global Catalogue of Microorganisms (GCM) 10K type strain sequencing project: providing services to taxonomists for standard genome sequencing and annotation.</title>
        <authorList>
            <consortium name="The Broad Institute Genomics Platform"/>
            <consortium name="The Broad Institute Genome Sequencing Center for Infectious Disease"/>
            <person name="Wu L."/>
            <person name="Ma J."/>
        </authorList>
    </citation>
    <scope>NUCLEOTIDE SEQUENCE [LARGE SCALE GENOMIC DNA]</scope>
    <source>
        <strain evidence="3">JCM 18304</strain>
    </source>
</reference>
<dbReference type="EMBL" id="BAABJQ010000027">
    <property type="protein sequence ID" value="GAA5196676.1"/>
    <property type="molecule type" value="Genomic_DNA"/>
</dbReference>
<protein>
    <submittedName>
        <fullName evidence="2">Class I SAM-dependent methyltransferase</fullName>
    </submittedName>
</protein>
<dbReference type="Gene3D" id="1.10.8.900">
    <property type="match status" value="1"/>
</dbReference>
<dbReference type="InterPro" id="IPR013216">
    <property type="entry name" value="Methyltransf_11"/>
</dbReference>
<organism evidence="2 3">
    <name type="scientific">Rugosimonospora acidiphila</name>
    <dbReference type="NCBI Taxonomy" id="556531"/>
    <lineage>
        <taxon>Bacteria</taxon>
        <taxon>Bacillati</taxon>
        <taxon>Actinomycetota</taxon>
        <taxon>Actinomycetes</taxon>
        <taxon>Micromonosporales</taxon>
        <taxon>Micromonosporaceae</taxon>
        <taxon>Rugosimonospora</taxon>
    </lineage>
</organism>
<keyword evidence="2" id="KW-0808">Transferase</keyword>
<comment type="caution">
    <text evidence="2">The sequence shown here is derived from an EMBL/GenBank/DDBJ whole genome shotgun (WGS) entry which is preliminary data.</text>
</comment>
<feature type="domain" description="Methyltransferase type 11" evidence="1">
    <location>
        <begin position="39"/>
        <end position="129"/>
    </location>
</feature>
<dbReference type="GO" id="GO:0008168">
    <property type="term" value="F:methyltransferase activity"/>
    <property type="evidence" value="ECO:0007669"/>
    <property type="project" value="UniProtKB-KW"/>
</dbReference>
<name>A0ABP9SHY9_9ACTN</name>
<dbReference type="RefSeq" id="WP_345636345.1">
    <property type="nucleotide sequence ID" value="NZ_BAABJQ010000027.1"/>
</dbReference>
<dbReference type="Pfam" id="PF08241">
    <property type="entry name" value="Methyltransf_11"/>
    <property type="match status" value="1"/>
</dbReference>
<dbReference type="InterPro" id="IPR050508">
    <property type="entry name" value="Methyltransf_Superfamily"/>
</dbReference>
<gene>
    <name evidence="2" type="ORF">GCM10023322_66210</name>
</gene>
<dbReference type="GO" id="GO:0032259">
    <property type="term" value="P:methylation"/>
    <property type="evidence" value="ECO:0007669"/>
    <property type="project" value="UniProtKB-KW"/>
</dbReference>
<evidence type="ECO:0000259" key="1">
    <source>
        <dbReference type="Pfam" id="PF08241"/>
    </source>
</evidence>
<evidence type="ECO:0000313" key="2">
    <source>
        <dbReference type="EMBL" id="GAA5196676.1"/>
    </source>
</evidence>
<dbReference type="PANTHER" id="PTHR42912:SF95">
    <property type="entry name" value="METHYLTRANSFERASE TYPE 11 DOMAIN-CONTAINING PROTEIN"/>
    <property type="match status" value="1"/>
</dbReference>
<dbReference type="Gene3D" id="3.40.50.150">
    <property type="entry name" value="Vaccinia Virus protein VP39"/>
    <property type="match status" value="1"/>
</dbReference>
<dbReference type="InterPro" id="IPR029063">
    <property type="entry name" value="SAM-dependent_MTases_sf"/>
</dbReference>
<dbReference type="PANTHER" id="PTHR42912">
    <property type="entry name" value="METHYLTRANSFERASE"/>
    <property type="match status" value="1"/>
</dbReference>
<dbReference type="SUPFAM" id="SSF53335">
    <property type="entry name" value="S-adenosyl-L-methionine-dependent methyltransferases"/>
    <property type="match status" value="1"/>
</dbReference>
<sequence>MPVPFDRVASRYDATRGGTARGRQIGMDMHRWLGPGPVLEIGVGTGLIAAELFARGHPVAGVDLSAPMLAVARERLPGRVVRADALALPVATGAVGNVVIASVLHLLDDIRLAVSEAARVLMPEGRLVIVHGRSVHDPDDIEEAMRPLARLRGRRPDSELAILDAARTAGLGSVADTMTGKVPFTESPDDVADRLEERVYSYLWDVDDETWQRQVVPAVDLLRDLPRPTTDRYRAARFALSVYAKP</sequence>
<dbReference type="CDD" id="cd02440">
    <property type="entry name" value="AdoMet_MTases"/>
    <property type="match status" value="1"/>
</dbReference>
<proteinExistence type="predicted"/>